<proteinExistence type="predicted"/>
<keyword evidence="3" id="KW-1185">Reference proteome</keyword>
<dbReference type="PANTHER" id="PTHR35936">
    <property type="entry name" value="MEMBRANE-BOUND LYTIC MUREIN TRANSGLYCOSYLASE F"/>
    <property type="match status" value="1"/>
</dbReference>
<protein>
    <submittedName>
        <fullName evidence="4">Solute-binding protein family 3/N-terminal domain-containing protein</fullName>
    </submittedName>
</protein>
<evidence type="ECO:0000313" key="3">
    <source>
        <dbReference type="Proteomes" id="UP000887565"/>
    </source>
</evidence>
<reference evidence="4" key="1">
    <citation type="submission" date="2022-11" db="UniProtKB">
        <authorList>
            <consortium name="WormBaseParasite"/>
        </authorList>
    </citation>
    <scope>IDENTIFICATION</scope>
</reference>
<dbReference type="Proteomes" id="UP000887565">
    <property type="component" value="Unplaced"/>
</dbReference>
<evidence type="ECO:0000256" key="1">
    <source>
        <dbReference type="ARBA" id="ARBA00022729"/>
    </source>
</evidence>
<dbReference type="PANTHER" id="PTHR35936:SF34">
    <property type="entry name" value="ABC TRANSPORTER EXTRACELLULAR-BINDING PROTEIN YCKB-RELATED"/>
    <property type="match status" value="1"/>
</dbReference>
<keyword evidence="1" id="KW-0732">Signal</keyword>
<dbReference type="InterPro" id="IPR001638">
    <property type="entry name" value="Solute-binding_3/MltF_N"/>
</dbReference>
<evidence type="ECO:0000313" key="4">
    <source>
        <dbReference type="WBParaSite" id="nRc.2.0.1.t25546-RA"/>
    </source>
</evidence>
<feature type="domain" description="Solute-binding protein family 3/N-terminal" evidence="2">
    <location>
        <begin position="2"/>
        <end position="80"/>
    </location>
</feature>
<accession>A0A915JHF7</accession>
<name>A0A915JHF7_ROMCU</name>
<organism evidence="3 4">
    <name type="scientific">Romanomermis culicivorax</name>
    <name type="common">Nematode worm</name>
    <dbReference type="NCBI Taxonomy" id="13658"/>
    <lineage>
        <taxon>Eukaryota</taxon>
        <taxon>Metazoa</taxon>
        <taxon>Ecdysozoa</taxon>
        <taxon>Nematoda</taxon>
        <taxon>Enoplea</taxon>
        <taxon>Dorylaimia</taxon>
        <taxon>Mermithida</taxon>
        <taxon>Mermithoidea</taxon>
        <taxon>Mermithidae</taxon>
        <taxon>Romanomermis</taxon>
    </lineage>
</organism>
<dbReference type="SUPFAM" id="SSF53850">
    <property type="entry name" value="Periplasmic binding protein-like II"/>
    <property type="match status" value="1"/>
</dbReference>
<dbReference type="WBParaSite" id="nRc.2.0.1.t25546-RA">
    <property type="protein sequence ID" value="nRc.2.0.1.t25546-RA"/>
    <property type="gene ID" value="nRc.2.0.1.g25546"/>
</dbReference>
<evidence type="ECO:0000259" key="2">
    <source>
        <dbReference type="Pfam" id="PF00497"/>
    </source>
</evidence>
<sequence length="86" mass="9246">AVVNEVSITDARKAKYDFSTPYITSRAVLIVRADNTTIHSDASGVLLRKGSPALVAAIDKALADIKADGTYAKFSQKYFGRDVSQP</sequence>
<dbReference type="Pfam" id="PF00497">
    <property type="entry name" value="SBP_bac_3"/>
    <property type="match status" value="1"/>
</dbReference>
<dbReference type="Gene3D" id="3.40.190.10">
    <property type="entry name" value="Periplasmic binding protein-like II"/>
    <property type="match status" value="2"/>
</dbReference>
<dbReference type="AlphaFoldDB" id="A0A915JHF7"/>